<accession>A0A7R6PGU1</accession>
<name>A0A7R6PGU1_9BACT</name>
<evidence type="ECO:0000313" key="3">
    <source>
        <dbReference type="Proteomes" id="UP000595564"/>
    </source>
</evidence>
<feature type="signal peptide" evidence="1">
    <location>
        <begin position="1"/>
        <end position="23"/>
    </location>
</feature>
<keyword evidence="1" id="KW-0732">Signal</keyword>
<feature type="chain" id="PRO_5032908157" evidence="1">
    <location>
        <begin position="24"/>
        <end position="185"/>
    </location>
</feature>
<dbReference type="AlphaFoldDB" id="A0A7R6PGU1"/>
<keyword evidence="3" id="KW-1185">Reference proteome</keyword>
<evidence type="ECO:0000256" key="1">
    <source>
        <dbReference type="SAM" id="SignalP"/>
    </source>
</evidence>
<reference evidence="2 3" key="1">
    <citation type="journal article" date="2012" name="Extremophiles">
        <title>Thermotomaculum hydrothermale gen. nov., sp. nov., a novel heterotrophic thermophile within the phylum Acidobacteria from a deep-sea hydrothermal vent chimney in the Southern Okinawa Trough.</title>
        <authorList>
            <person name="Izumi H."/>
            <person name="Nunoura T."/>
            <person name="Miyazaki M."/>
            <person name="Mino S."/>
            <person name="Toki T."/>
            <person name="Takai K."/>
            <person name="Sako Y."/>
            <person name="Sawabe T."/>
            <person name="Nakagawa S."/>
        </authorList>
    </citation>
    <scope>NUCLEOTIDE SEQUENCE [LARGE SCALE GENOMIC DNA]</scope>
    <source>
        <strain evidence="2 3">AC55</strain>
    </source>
</reference>
<dbReference type="KEGG" id="thyd:TTHT_2074"/>
<organism evidence="2 3">
    <name type="scientific">Thermotomaculum hydrothermale</name>
    <dbReference type="NCBI Taxonomy" id="981385"/>
    <lineage>
        <taxon>Bacteria</taxon>
        <taxon>Pseudomonadati</taxon>
        <taxon>Acidobacteriota</taxon>
        <taxon>Holophagae</taxon>
        <taxon>Thermotomaculales</taxon>
        <taxon>Thermotomaculaceae</taxon>
        <taxon>Thermotomaculum</taxon>
    </lineage>
</organism>
<gene>
    <name evidence="2" type="ORF">TTHT_2074</name>
</gene>
<dbReference type="Proteomes" id="UP000595564">
    <property type="component" value="Chromosome"/>
</dbReference>
<dbReference type="RefSeq" id="WP_201327823.1">
    <property type="nucleotide sequence ID" value="NZ_AP017470.1"/>
</dbReference>
<proteinExistence type="predicted"/>
<protein>
    <submittedName>
        <fullName evidence="2">Uncharacterized protein</fullName>
    </submittedName>
</protein>
<evidence type="ECO:0000313" key="2">
    <source>
        <dbReference type="EMBL" id="BBB33513.1"/>
    </source>
</evidence>
<dbReference type="EMBL" id="AP017470">
    <property type="protein sequence ID" value="BBB33513.1"/>
    <property type="molecule type" value="Genomic_DNA"/>
</dbReference>
<sequence>MKKYLKFILILFLSAVIIFPLQAQTIEKNNYFTINYNFVLPNRDLRQIVNDRTGKGIAVNWQNYYFENAPLDITFEYNEWGTGKSNFKDWKTSRVIHLKLIIGWLFCFNKKERKGIQTTIGFSFSRWRIEKEGNFYLSTTKFDLDGEIKYITTNNWVISLRGTGDTNLTRDIKVNTLEFSIGKMF</sequence>